<gene>
    <name evidence="1" type="ORF">M4486_17775</name>
</gene>
<dbReference type="EMBL" id="CP097218">
    <property type="protein sequence ID" value="UQN29460.1"/>
    <property type="molecule type" value="Genomic_DNA"/>
</dbReference>
<protein>
    <submittedName>
        <fullName evidence="1">Uncharacterized protein</fullName>
    </submittedName>
</protein>
<keyword evidence="2" id="KW-1185">Reference proteome</keyword>
<sequence length="145" mass="15809">MSTIPPLLAPKAGQICQIDGHPGTWQISAQSPKLRLWWAMPWSDDARTDPDLWQGHIKAHVIDIKNPTFLPGGAMAILRITGPQGERTRRFTDLEEAAKFGVAYYLTDNGYASRAKAKTAADKIRTKGAATVEGDAGTFAFEVLS</sequence>
<name>A0ABY4N4G6_9MICO</name>
<dbReference type="RefSeq" id="WP_249478657.1">
    <property type="nucleotide sequence ID" value="NZ_CP097218.1"/>
</dbReference>
<dbReference type="Proteomes" id="UP001055868">
    <property type="component" value="Chromosome"/>
</dbReference>
<evidence type="ECO:0000313" key="1">
    <source>
        <dbReference type="EMBL" id="UQN29460.1"/>
    </source>
</evidence>
<accession>A0ABY4N4G6</accession>
<proteinExistence type="predicted"/>
<evidence type="ECO:0000313" key="2">
    <source>
        <dbReference type="Proteomes" id="UP001055868"/>
    </source>
</evidence>
<reference evidence="1" key="1">
    <citation type="submission" date="2022-05" db="EMBL/GenBank/DDBJ databases">
        <title>Genomic analysis of Brachybacterium sp. CBA3104.</title>
        <authorList>
            <person name="Roh S.W."/>
            <person name="Kim Y.B."/>
            <person name="Kim Y."/>
        </authorList>
    </citation>
    <scope>NUCLEOTIDE SEQUENCE</scope>
    <source>
        <strain evidence="1">CBA3104</strain>
    </source>
</reference>
<organism evidence="1 2">
    <name type="scientific">Brachybacterium kimchii</name>
    <dbReference type="NCBI Taxonomy" id="2942909"/>
    <lineage>
        <taxon>Bacteria</taxon>
        <taxon>Bacillati</taxon>
        <taxon>Actinomycetota</taxon>
        <taxon>Actinomycetes</taxon>
        <taxon>Micrococcales</taxon>
        <taxon>Dermabacteraceae</taxon>
        <taxon>Brachybacterium</taxon>
    </lineage>
</organism>